<dbReference type="InterPro" id="IPR001482">
    <property type="entry name" value="T2SS/T4SS_dom"/>
</dbReference>
<dbReference type="InterPro" id="IPR003593">
    <property type="entry name" value="AAA+_ATPase"/>
</dbReference>
<dbReference type="PROSITE" id="PS00662">
    <property type="entry name" value="T2SP_E"/>
    <property type="match status" value="1"/>
</dbReference>
<evidence type="ECO:0000256" key="2">
    <source>
        <dbReference type="ARBA" id="ARBA00022741"/>
    </source>
</evidence>
<dbReference type="NCBIfam" id="NF041000">
    <property type="entry name" value="ATPase_ComGA"/>
    <property type="match status" value="1"/>
</dbReference>
<protein>
    <submittedName>
        <fullName evidence="5">Competence type IV pilus ATPase ComGA</fullName>
    </submittedName>
</protein>
<comment type="caution">
    <text evidence="5">The sequence shown here is derived from an EMBL/GenBank/DDBJ whole genome shotgun (WGS) entry which is preliminary data.</text>
</comment>
<comment type="similarity">
    <text evidence="1">Belongs to the GSP E family.</text>
</comment>
<dbReference type="Gene3D" id="3.30.450.90">
    <property type="match status" value="1"/>
</dbReference>
<dbReference type="PANTHER" id="PTHR30258">
    <property type="entry name" value="TYPE II SECRETION SYSTEM PROTEIN GSPE-RELATED"/>
    <property type="match status" value="1"/>
</dbReference>
<evidence type="ECO:0000313" key="5">
    <source>
        <dbReference type="EMBL" id="MFC4356148.1"/>
    </source>
</evidence>
<evidence type="ECO:0000256" key="3">
    <source>
        <dbReference type="ARBA" id="ARBA00022840"/>
    </source>
</evidence>
<dbReference type="CDD" id="cd01129">
    <property type="entry name" value="PulE-GspE-like"/>
    <property type="match status" value="1"/>
</dbReference>
<dbReference type="SMART" id="SM00382">
    <property type="entry name" value="AAA"/>
    <property type="match status" value="1"/>
</dbReference>
<organism evidence="5 6">
    <name type="scientific">Chryseomicrobium palamuruense</name>
    <dbReference type="NCBI Taxonomy" id="682973"/>
    <lineage>
        <taxon>Bacteria</taxon>
        <taxon>Bacillati</taxon>
        <taxon>Bacillota</taxon>
        <taxon>Bacilli</taxon>
        <taxon>Bacillales</taxon>
        <taxon>Caryophanaceae</taxon>
        <taxon>Chryseomicrobium</taxon>
    </lineage>
</organism>
<feature type="domain" description="Bacterial type II secretion system protein E" evidence="4">
    <location>
        <begin position="208"/>
        <end position="222"/>
    </location>
</feature>
<keyword evidence="3" id="KW-0067">ATP-binding</keyword>
<evidence type="ECO:0000256" key="1">
    <source>
        <dbReference type="ARBA" id="ARBA00006611"/>
    </source>
</evidence>
<dbReference type="EMBL" id="JBHSEF010000026">
    <property type="protein sequence ID" value="MFC4356148.1"/>
    <property type="molecule type" value="Genomic_DNA"/>
</dbReference>
<reference evidence="6" key="1">
    <citation type="journal article" date="2019" name="Int. J. Syst. Evol. Microbiol.">
        <title>The Global Catalogue of Microorganisms (GCM) 10K type strain sequencing project: providing services to taxonomists for standard genome sequencing and annotation.</title>
        <authorList>
            <consortium name="The Broad Institute Genomics Platform"/>
            <consortium name="The Broad Institute Genome Sequencing Center for Infectious Disease"/>
            <person name="Wu L."/>
            <person name="Ma J."/>
        </authorList>
    </citation>
    <scope>NUCLEOTIDE SEQUENCE [LARGE SCALE GENOMIC DNA]</scope>
    <source>
        <strain evidence="6">CCUG 50353</strain>
    </source>
</reference>
<sequence length="329" mass="36375">MSEINPMETKSKAILEKAVLFEASDLHLIPHDTEYQLVFRKQQQMFDAGVLPLAFGDRLITYLKYLSSLDITNKRNPQSGAFQLLLLSEVYHFRVSTLLSISKRESLVVRIAKPNLIVPLEEISLFQEHASLLKEISSAKQGLVLVIGPTGSGKSTTMYAMTKYCSHELSRHVISLEDPVEINQSYLLQVQVNERAGLSYATGLKAILRHSPDVILIGEIRDAETAKIAVEAALTGHLVISTIHAKDASGALFRLLDLGITAEEIGQICRAFISQRLLLRKGKEQLGAIYEIAETDTIATMIAAIHQGVRPVIPTHLSLAFQIERAVRG</sequence>
<dbReference type="InterPro" id="IPR047667">
    <property type="entry name" value="ATPase_ComGA"/>
</dbReference>
<dbReference type="Pfam" id="PF00437">
    <property type="entry name" value="T2SSE"/>
    <property type="match status" value="1"/>
</dbReference>
<keyword evidence="6" id="KW-1185">Reference proteome</keyword>
<evidence type="ECO:0000259" key="4">
    <source>
        <dbReference type="PROSITE" id="PS00662"/>
    </source>
</evidence>
<proteinExistence type="inferred from homology"/>
<evidence type="ECO:0000313" key="6">
    <source>
        <dbReference type="Proteomes" id="UP001595733"/>
    </source>
</evidence>
<dbReference type="PANTHER" id="PTHR30258:SF2">
    <property type="entry name" value="COMG OPERON PROTEIN 1"/>
    <property type="match status" value="1"/>
</dbReference>
<dbReference type="Proteomes" id="UP001595733">
    <property type="component" value="Unassembled WGS sequence"/>
</dbReference>
<dbReference type="RefSeq" id="WP_378142695.1">
    <property type="nucleotide sequence ID" value="NZ_JBHSEF010000026.1"/>
</dbReference>
<dbReference type="InterPro" id="IPR027417">
    <property type="entry name" value="P-loop_NTPase"/>
</dbReference>
<keyword evidence="2" id="KW-0547">Nucleotide-binding</keyword>
<name>A0ABV8V024_9BACL</name>
<accession>A0ABV8V024</accession>
<dbReference type="SUPFAM" id="SSF52540">
    <property type="entry name" value="P-loop containing nucleoside triphosphate hydrolases"/>
    <property type="match status" value="1"/>
</dbReference>
<dbReference type="Gene3D" id="3.40.50.300">
    <property type="entry name" value="P-loop containing nucleotide triphosphate hydrolases"/>
    <property type="match status" value="1"/>
</dbReference>
<gene>
    <name evidence="5" type="primary">comGA</name>
    <name evidence="5" type="ORF">ACFO0S_13890</name>
</gene>